<reference evidence="1" key="2">
    <citation type="journal article" date="2015" name="Data Brief">
        <title>Shoot transcriptome of the giant reed, Arundo donax.</title>
        <authorList>
            <person name="Barrero R.A."/>
            <person name="Guerrero F.D."/>
            <person name="Moolhuijzen P."/>
            <person name="Goolsby J.A."/>
            <person name="Tidwell J."/>
            <person name="Bellgard S.E."/>
            <person name="Bellgard M.I."/>
        </authorList>
    </citation>
    <scope>NUCLEOTIDE SEQUENCE</scope>
    <source>
        <tissue evidence="1">Shoot tissue taken approximately 20 cm above the soil surface</tissue>
    </source>
</reference>
<proteinExistence type="predicted"/>
<protein>
    <submittedName>
        <fullName evidence="1">Uncharacterized protein</fullName>
    </submittedName>
</protein>
<reference evidence="1" key="1">
    <citation type="submission" date="2014-09" db="EMBL/GenBank/DDBJ databases">
        <authorList>
            <person name="Magalhaes I.L.F."/>
            <person name="Oliveira U."/>
            <person name="Santos F.R."/>
            <person name="Vidigal T.H.D.A."/>
            <person name="Brescovit A.D."/>
            <person name="Santos A.J."/>
        </authorList>
    </citation>
    <scope>NUCLEOTIDE SEQUENCE</scope>
    <source>
        <tissue evidence="1">Shoot tissue taken approximately 20 cm above the soil surface</tissue>
    </source>
</reference>
<dbReference type="EMBL" id="GBRH01274066">
    <property type="protein sequence ID" value="JAD23829.1"/>
    <property type="molecule type" value="Transcribed_RNA"/>
</dbReference>
<evidence type="ECO:0000313" key="1">
    <source>
        <dbReference type="EMBL" id="JAD23829.1"/>
    </source>
</evidence>
<name>A0A0A8YD94_ARUDO</name>
<dbReference type="AlphaFoldDB" id="A0A0A8YD94"/>
<sequence>MRRPVHLFVSFHPASASASHPLSLLPRMCVMLCLFLR</sequence>
<organism evidence="1">
    <name type="scientific">Arundo donax</name>
    <name type="common">Giant reed</name>
    <name type="synonym">Donax arundinaceus</name>
    <dbReference type="NCBI Taxonomy" id="35708"/>
    <lineage>
        <taxon>Eukaryota</taxon>
        <taxon>Viridiplantae</taxon>
        <taxon>Streptophyta</taxon>
        <taxon>Embryophyta</taxon>
        <taxon>Tracheophyta</taxon>
        <taxon>Spermatophyta</taxon>
        <taxon>Magnoliopsida</taxon>
        <taxon>Liliopsida</taxon>
        <taxon>Poales</taxon>
        <taxon>Poaceae</taxon>
        <taxon>PACMAD clade</taxon>
        <taxon>Arundinoideae</taxon>
        <taxon>Arundineae</taxon>
        <taxon>Arundo</taxon>
    </lineage>
</organism>
<accession>A0A0A8YD94</accession>